<evidence type="ECO:0000313" key="1">
    <source>
        <dbReference type="EMBL" id="PYY28287.1"/>
    </source>
</evidence>
<dbReference type="AlphaFoldDB" id="A0A2W0C8B9"/>
<evidence type="ECO:0000313" key="2">
    <source>
        <dbReference type="Proteomes" id="UP000247459"/>
    </source>
</evidence>
<name>A0A2W0C8B9_9BACL</name>
<dbReference type="OrthoDB" id="2399905at2"/>
<dbReference type="EMBL" id="PRLG01000020">
    <property type="protein sequence ID" value="PYY28287.1"/>
    <property type="molecule type" value="Genomic_DNA"/>
</dbReference>
<reference evidence="1 2" key="1">
    <citation type="submission" date="2018-01" db="EMBL/GenBank/DDBJ databases">
        <title>Genome sequence of the PGP bacterium Paenibacillus illinoisensis E3.</title>
        <authorList>
            <person name="Rolli E."/>
            <person name="Marasco R."/>
            <person name="Bessem C."/>
            <person name="Michoud G."/>
            <person name="Gaiarsa S."/>
            <person name="Borin S."/>
            <person name="Daffonchio D."/>
        </authorList>
    </citation>
    <scope>NUCLEOTIDE SEQUENCE [LARGE SCALE GENOMIC DNA]</scope>
    <source>
        <strain evidence="1 2">E3</strain>
    </source>
</reference>
<protein>
    <recommendedName>
        <fullName evidence="3">DGQHR domain protein</fullName>
    </recommendedName>
</protein>
<accession>A0A2W0C8B9</accession>
<dbReference type="Proteomes" id="UP000247459">
    <property type="component" value="Unassembled WGS sequence"/>
</dbReference>
<gene>
    <name evidence="1" type="ORF">PIL02S_03438</name>
</gene>
<proteinExistence type="predicted"/>
<sequence length="439" mass="50783">MKQDRQYLEEAIRSKIDSFKNSRHEVYKFNQIISQIHLPVGILESIIIGEIDLSTIESTYLYGLTKALYVYSSQESFDPLKFFSEREIRDYNNILETKPLEEKMSLPIEFTNVIKVKYDSYVTTISIQDLVKMSKSQLIQYDYESQRGATYKLNNSGGIVKTPILNKSSVKRISQNMANETYFEDMITLNAYSKEVDPIYYDEKNLTLTINEGVTISIVDGFHRLQGSITALELNPNVDLNLILSIRTYDPETAQKYFGQINTINVLKKERRNELTSEKLSDNVVTNLQRKSELKKKIASSSTISEIANELTTFDIMSFAIDQVFDLKTRLDVIKVSDYLVEFFDYLVGNYVEEFSTNINKYRSTNINHPLIFIGYIVIAKHMYDNEISLQKIKTYVDSIVLKDDELDKLLNAKKSLSANKRIRIALIKYFESHIRGVK</sequence>
<dbReference type="RefSeq" id="WP_110820940.1">
    <property type="nucleotide sequence ID" value="NZ_PRLG01000020.1"/>
</dbReference>
<organism evidence="1 2">
    <name type="scientific">Paenibacillus illinoisensis</name>
    <dbReference type="NCBI Taxonomy" id="59845"/>
    <lineage>
        <taxon>Bacteria</taxon>
        <taxon>Bacillati</taxon>
        <taxon>Bacillota</taxon>
        <taxon>Bacilli</taxon>
        <taxon>Bacillales</taxon>
        <taxon>Paenibacillaceae</taxon>
        <taxon>Paenibacillus</taxon>
    </lineage>
</organism>
<evidence type="ECO:0008006" key="3">
    <source>
        <dbReference type="Google" id="ProtNLM"/>
    </source>
</evidence>
<comment type="caution">
    <text evidence="1">The sequence shown here is derived from an EMBL/GenBank/DDBJ whole genome shotgun (WGS) entry which is preliminary data.</text>
</comment>